<dbReference type="Gene3D" id="3.20.20.140">
    <property type="entry name" value="Metal-dependent hydrolases"/>
    <property type="match status" value="1"/>
</dbReference>
<protein>
    <submittedName>
        <fullName evidence="2">Prolidase</fullName>
        <ecNumber evidence="2">3.4.13.9</ecNumber>
    </submittedName>
</protein>
<dbReference type="EMBL" id="CP003181">
    <property type="protein sequence ID" value="AHJ62878.1"/>
    <property type="molecule type" value="Genomic_DNA"/>
</dbReference>
<sequence length="488" mass="52548">MAMRRCDTFEAAETGPCLCHSPGFARLNALVEAKFSRRSFLAGASAMLGGASRYLTEASAAIPAPPAAPVVFRNIQLFDGVSKTLQSGRQLVVKGNLIDAIELNGTPVPDGAIVIDGHGGTLMPGLIDAHWHSMMAALPMSELMTADIGYITLIAAEEAHRTLLRGFTSIRDMAGPSFALKRAIDSGLNAGPRIWPSGAMISQTSGHGDFRFPYEIPSPPAAPLSHSETLGADMIADGVDQVLKRVREQLMLGASQIKLAAGGGVTSHYDPLDVSQYTEAEFRAAVACAENWNTYVTVHAYTSSAIQTAVHSGVRCVEHGQLMDEATAKLLAEKDVWLCLQAFLDNQFANPHPEGSKNRAKQLAMFTGTDRAYQLARHYKIKTAWGTDILFNPAMTKNQGAILTTLTRWYDNADILRMATGTNGTLLQLCGPRSPYPGKIGVLEKGAYADLLLVDGNPLTDVTLIANPDRNFKIIMKDGRFYKNTLAA</sequence>
<dbReference type="InterPro" id="IPR032466">
    <property type="entry name" value="Metal_Hydrolase"/>
</dbReference>
<keyword evidence="2" id="KW-0645">Protease</keyword>
<dbReference type="GO" id="GO:0102009">
    <property type="term" value="F:proline dipeptidase activity"/>
    <property type="evidence" value="ECO:0007669"/>
    <property type="project" value="UniProtKB-EC"/>
</dbReference>
<dbReference type="InterPro" id="IPR011059">
    <property type="entry name" value="Metal-dep_hydrolase_composite"/>
</dbReference>
<dbReference type="KEGG" id="gbc:GbCGDNIH3_1040"/>
<organism evidence="2 3">
    <name type="scientific">Granulibacter bethesdensis</name>
    <dbReference type="NCBI Taxonomy" id="364410"/>
    <lineage>
        <taxon>Bacteria</taxon>
        <taxon>Pseudomonadati</taxon>
        <taxon>Pseudomonadota</taxon>
        <taxon>Alphaproteobacteria</taxon>
        <taxon>Acetobacterales</taxon>
        <taxon>Acetobacteraceae</taxon>
        <taxon>Granulibacter</taxon>
    </lineage>
</organism>
<proteinExistence type="predicted"/>
<feature type="domain" description="Amidohydrolase-related" evidence="1">
    <location>
        <begin position="121"/>
        <end position="480"/>
    </location>
</feature>
<evidence type="ECO:0000313" key="3">
    <source>
        <dbReference type="Proteomes" id="UP000019438"/>
    </source>
</evidence>
<dbReference type="CDD" id="cd01299">
    <property type="entry name" value="Met_dep_hydrolase_A"/>
    <property type="match status" value="1"/>
</dbReference>
<reference evidence="3" key="1">
    <citation type="submission" date="2012-06" db="EMBL/GenBank/DDBJ databases">
        <title>Genome analysis of multiple Granulibacter bethesdensis isolates demonstrates substantial genome diversity.</title>
        <authorList>
            <person name="Greenberg D.E."/>
            <person name="Porcella S.F."/>
            <person name="Zarember K."/>
            <person name="Zelazny A.M."/>
            <person name="Bruno D."/>
            <person name="Martens C."/>
            <person name="Barbian K.D."/>
            <person name="Jaske E."/>
            <person name="Holland S.M."/>
        </authorList>
    </citation>
    <scope>NUCLEOTIDE SEQUENCE [LARGE SCALE GENOMIC DNA]</scope>
    <source>
        <strain evidence="3">CGDNIH3</strain>
    </source>
</reference>
<dbReference type="InterPro" id="IPR051781">
    <property type="entry name" value="Metallo-dep_Hydrolase"/>
</dbReference>
<dbReference type="AlphaFoldDB" id="A0AAN0VFT4"/>
<dbReference type="InterPro" id="IPR057744">
    <property type="entry name" value="OTAase-like"/>
</dbReference>
<dbReference type="Pfam" id="PF01979">
    <property type="entry name" value="Amidohydro_1"/>
    <property type="match status" value="1"/>
</dbReference>
<dbReference type="Gene3D" id="2.30.40.10">
    <property type="entry name" value="Urease, subunit C, domain 1"/>
    <property type="match status" value="1"/>
</dbReference>
<keyword evidence="2" id="KW-0224">Dipeptidase</keyword>
<dbReference type="EC" id="3.4.13.9" evidence="2"/>
<keyword evidence="2" id="KW-0378">Hydrolase</keyword>
<evidence type="ECO:0000313" key="2">
    <source>
        <dbReference type="EMBL" id="AHJ62878.1"/>
    </source>
</evidence>
<dbReference type="GO" id="GO:0016810">
    <property type="term" value="F:hydrolase activity, acting on carbon-nitrogen (but not peptide) bonds"/>
    <property type="evidence" value="ECO:0007669"/>
    <property type="project" value="InterPro"/>
</dbReference>
<accession>A0AAN0VFT4</accession>
<dbReference type="InterPro" id="IPR006680">
    <property type="entry name" value="Amidohydro-rel"/>
</dbReference>
<name>A0AAN0VFT4_9PROT</name>
<dbReference type="PANTHER" id="PTHR43135">
    <property type="entry name" value="ALPHA-D-RIBOSE 1-METHYLPHOSPHONATE 5-TRIPHOSPHATE DIPHOSPHATASE"/>
    <property type="match status" value="1"/>
</dbReference>
<dbReference type="Proteomes" id="UP000019438">
    <property type="component" value="Chromosome"/>
</dbReference>
<dbReference type="PANTHER" id="PTHR43135:SF3">
    <property type="entry name" value="ALPHA-D-RIBOSE 1-METHYLPHOSPHONATE 5-TRIPHOSPHATE DIPHOSPHATASE"/>
    <property type="match status" value="1"/>
</dbReference>
<dbReference type="SUPFAM" id="SSF51556">
    <property type="entry name" value="Metallo-dependent hydrolases"/>
    <property type="match status" value="1"/>
</dbReference>
<dbReference type="SUPFAM" id="SSF51338">
    <property type="entry name" value="Composite domain of metallo-dependent hydrolases"/>
    <property type="match status" value="2"/>
</dbReference>
<evidence type="ECO:0000259" key="1">
    <source>
        <dbReference type="Pfam" id="PF01979"/>
    </source>
</evidence>
<gene>
    <name evidence="2" type="ORF">GbCGDNIH3_1040</name>
</gene>